<dbReference type="Gene3D" id="3.40.960.10">
    <property type="entry name" value="VSR Endonuclease"/>
    <property type="match status" value="1"/>
</dbReference>
<evidence type="ECO:0000313" key="4">
    <source>
        <dbReference type="Proteomes" id="UP000297447"/>
    </source>
</evidence>
<organism evidence="3 4">
    <name type="scientific">Cryobacterium frigoriphilum</name>
    <dbReference type="NCBI Taxonomy" id="1259150"/>
    <lineage>
        <taxon>Bacteria</taxon>
        <taxon>Bacillati</taxon>
        <taxon>Actinomycetota</taxon>
        <taxon>Actinomycetes</taxon>
        <taxon>Micrococcales</taxon>
        <taxon>Microbacteriaceae</taxon>
        <taxon>Cryobacterium</taxon>
    </lineage>
</organism>
<keyword evidence="4" id="KW-1185">Reference proteome</keyword>
<dbReference type="SUPFAM" id="SSF52980">
    <property type="entry name" value="Restriction endonuclease-like"/>
    <property type="match status" value="1"/>
</dbReference>
<name>A0A4R9AC31_9MICO</name>
<proteinExistence type="predicted"/>
<dbReference type="InterPro" id="IPR007569">
    <property type="entry name" value="DUF559"/>
</dbReference>
<dbReference type="Pfam" id="PF04480">
    <property type="entry name" value="DUF559"/>
    <property type="match status" value="1"/>
</dbReference>
<evidence type="ECO:0000259" key="2">
    <source>
        <dbReference type="Pfam" id="PF04480"/>
    </source>
</evidence>
<reference evidence="3 4" key="1">
    <citation type="submission" date="2019-03" db="EMBL/GenBank/DDBJ databases">
        <title>Genomics of glacier-inhabiting Cryobacterium strains.</title>
        <authorList>
            <person name="Liu Q."/>
            <person name="Xin Y.-H."/>
        </authorList>
    </citation>
    <scope>NUCLEOTIDE SEQUENCE [LARGE SCALE GENOMIC DNA]</scope>
    <source>
        <strain evidence="3 4">Hh14</strain>
    </source>
</reference>
<dbReference type="OrthoDB" id="2594539at2"/>
<protein>
    <submittedName>
        <fullName evidence="3">DUF559 domain-containing protein</fullName>
    </submittedName>
</protein>
<dbReference type="EMBL" id="SOHE01000013">
    <property type="protein sequence ID" value="TFD55241.1"/>
    <property type="molecule type" value="Genomic_DNA"/>
</dbReference>
<comment type="caution">
    <text evidence="3">The sequence shown here is derived from an EMBL/GenBank/DDBJ whole genome shotgun (WGS) entry which is preliminary data.</text>
</comment>
<sequence length="431" mass="47541">MTYVMGRPFGETGPVGPGSTVGLARCGPVSAGWPGCFGHLRVPAGRCEARCRRGECGACRQVTAVSERGRYTGVAPVQLSRIDRPAQQAPRNKPRSTGPAQQAPRNKPPIEIVSGTPRCAPNRHTERMIEAARTLLTLGGVAHATTLRRNGVGQKVLERAVATGDLHRIRTGWYCLTGNQSDTVRALRVGGRLGCVSLLRGLGLWLMPDERLHVVVPRTRTSLRSPDSRADALGTWRGHPSVVTHWRGPIRNPEAPTELIDDAAGCLATCLPRDHAIVAFDSLLNRNELSWDRLESALTGGPVSHEWMLRLVDPGCGSGLETLARLHLRAHGLLVRSQWLVEGVGWVDLLVGERLIVELDSRLHHTDWASYEKDRARDLELVTRGYVVVRVTYRQVMESWERVEAAILAIARRGEHRWQGLHRRAGLNLPR</sequence>
<dbReference type="Proteomes" id="UP000297447">
    <property type="component" value="Unassembled WGS sequence"/>
</dbReference>
<evidence type="ECO:0000256" key="1">
    <source>
        <dbReference type="SAM" id="MobiDB-lite"/>
    </source>
</evidence>
<accession>A0A4R9AC31</accession>
<dbReference type="AlphaFoldDB" id="A0A4R9AC31"/>
<evidence type="ECO:0000313" key="3">
    <source>
        <dbReference type="EMBL" id="TFD55241.1"/>
    </source>
</evidence>
<dbReference type="InterPro" id="IPR011335">
    <property type="entry name" value="Restrct_endonuc-II-like"/>
</dbReference>
<feature type="region of interest" description="Disordered" evidence="1">
    <location>
        <begin position="76"/>
        <end position="117"/>
    </location>
</feature>
<feature type="domain" description="DUF559" evidence="2">
    <location>
        <begin position="347"/>
        <end position="409"/>
    </location>
</feature>
<gene>
    <name evidence="3" type="ORF">E3T55_02195</name>
</gene>